<evidence type="ECO:0000313" key="1">
    <source>
        <dbReference type="EMBL" id="KAH0471071.1"/>
    </source>
</evidence>
<accession>A0AAV7HQ23</accession>
<protein>
    <submittedName>
        <fullName evidence="1">Uncharacterized protein</fullName>
    </submittedName>
</protein>
<name>A0AAV7HQ23_DENCH</name>
<reference evidence="1 2" key="1">
    <citation type="journal article" date="2021" name="Hortic Res">
        <title>Chromosome-scale assembly of the Dendrobium chrysotoxum genome enhances the understanding of orchid evolution.</title>
        <authorList>
            <person name="Zhang Y."/>
            <person name="Zhang G.Q."/>
            <person name="Zhang D."/>
            <person name="Liu X.D."/>
            <person name="Xu X.Y."/>
            <person name="Sun W.H."/>
            <person name="Yu X."/>
            <person name="Zhu X."/>
            <person name="Wang Z.W."/>
            <person name="Zhao X."/>
            <person name="Zhong W.Y."/>
            <person name="Chen H."/>
            <person name="Yin W.L."/>
            <person name="Huang T."/>
            <person name="Niu S.C."/>
            <person name="Liu Z.J."/>
        </authorList>
    </citation>
    <scope>NUCLEOTIDE SEQUENCE [LARGE SCALE GENOMIC DNA]</scope>
    <source>
        <strain evidence="1">Lindl</strain>
    </source>
</reference>
<organism evidence="1 2">
    <name type="scientific">Dendrobium chrysotoxum</name>
    <name type="common">Orchid</name>
    <dbReference type="NCBI Taxonomy" id="161865"/>
    <lineage>
        <taxon>Eukaryota</taxon>
        <taxon>Viridiplantae</taxon>
        <taxon>Streptophyta</taxon>
        <taxon>Embryophyta</taxon>
        <taxon>Tracheophyta</taxon>
        <taxon>Spermatophyta</taxon>
        <taxon>Magnoliopsida</taxon>
        <taxon>Liliopsida</taxon>
        <taxon>Asparagales</taxon>
        <taxon>Orchidaceae</taxon>
        <taxon>Epidendroideae</taxon>
        <taxon>Malaxideae</taxon>
        <taxon>Dendrobiinae</taxon>
        <taxon>Dendrobium</taxon>
    </lineage>
</organism>
<dbReference type="AlphaFoldDB" id="A0AAV7HQ23"/>
<proteinExistence type="predicted"/>
<dbReference type="EMBL" id="JAGFBR010000001">
    <property type="protein sequence ID" value="KAH0471071.1"/>
    <property type="molecule type" value="Genomic_DNA"/>
</dbReference>
<gene>
    <name evidence="1" type="ORF">IEQ34_000794</name>
</gene>
<dbReference type="Proteomes" id="UP000775213">
    <property type="component" value="Unassembled WGS sequence"/>
</dbReference>
<keyword evidence="2" id="KW-1185">Reference proteome</keyword>
<evidence type="ECO:0000313" key="2">
    <source>
        <dbReference type="Proteomes" id="UP000775213"/>
    </source>
</evidence>
<comment type="caution">
    <text evidence="1">The sequence shown here is derived from an EMBL/GenBank/DDBJ whole genome shotgun (WGS) entry which is preliminary data.</text>
</comment>
<sequence length="281" mass="31849">MEVIRNNLYEPRANPSLALETDEVTASDWKVEVAEQSVQAPIVKDSQEVVEESGVEIRLELSLGLNSSKVECRKWVRETNESIIVKKPKMEERPMPYCLQVMPIVFIGPKGYCYSYMMPWVPSSMEVIGNNLYEPRDNLSLALEMDGVGRKIAQMELDLIGPLEQSTQARTAIDLLEVVKECCVDVRLELSLGLSSREMECKKCVRKTNETVIVKKPKMEEGPTPYCLQVMLKVFIEPRVYYYAYIMPLWVPISMEVVGNNLHEPRDNLSLALAMGGVAII</sequence>